<dbReference type="SMART" id="SM00091">
    <property type="entry name" value="PAS"/>
    <property type="match status" value="2"/>
</dbReference>
<protein>
    <submittedName>
        <fullName evidence="11">PAS domain S-box-containing protein/diguanylate cyclase (GGDEF)-like protein</fullName>
    </submittedName>
</protein>
<dbReference type="InterPro" id="IPR042240">
    <property type="entry name" value="CHASE_sf"/>
</dbReference>
<organism evidence="11 12">
    <name type="scientific">Roseateles saccharophilus</name>
    <name type="common">Pseudomonas saccharophila</name>
    <dbReference type="NCBI Taxonomy" id="304"/>
    <lineage>
        <taxon>Bacteria</taxon>
        <taxon>Pseudomonadati</taxon>
        <taxon>Pseudomonadota</taxon>
        <taxon>Betaproteobacteria</taxon>
        <taxon>Burkholderiales</taxon>
        <taxon>Sphaerotilaceae</taxon>
        <taxon>Roseateles</taxon>
    </lineage>
</organism>
<dbReference type="InterPro" id="IPR007895">
    <property type="entry name" value="MASE1"/>
</dbReference>
<dbReference type="SMART" id="SM00086">
    <property type="entry name" value="PAC"/>
    <property type="match status" value="2"/>
</dbReference>
<comment type="subcellular location">
    <subcellularLocation>
        <location evidence="1">Cell membrane</location>
        <topology evidence="1">Multi-pass membrane protein</topology>
    </subcellularLocation>
</comment>
<evidence type="ECO:0000256" key="1">
    <source>
        <dbReference type="ARBA" id="ARBA00004651"/>
    </source>
</evidence>
<dbReference type="SMART" id="SM01079">
    <property type="entry name" value="CHASE"/>
    <property type="match status" value="1"/>
</dbReference>
<dbReference type="SMART" id="SM00267">
    <property type="entry name" value="GGDEF"/>
    <property type="match status" value="1"/>
</dbReference>
<evidence type="ECO:0000256" key="6">
    <source>
        <dbReference type="SAM" id="Phobius"/>
    </source>
</evidence>
<dbReference type="Proteomes" id="UP000295110">
    <property type="component" value="Unassembled WGS sequence"/>
</dbReference>
<evidence type="ECO:0000256" key="2">
    <source>
        <dbReference type="ARBA" id="ARBA00022475"/>
    </source>
</evidence>
<accession>A0A4R3UUZ4</accession>
<dbReference type="PROSITE" id="PS50113">
    <property type="entry name" value="PAC"/>
    <property type="match status" value="1"/>
</dbReference>
<feature type="domain" description="CHASE" evidence="9">
    <location>
        <begin position="259"/>
        <end position="417"/>
    </location>
</feature>
<dbReference type="InterPro" id="IPR035965">
    <property type="entry name" value="PAS-like_dom_sf"/>
</dbReference>
<evidence type="ECO:0000256" key="4">
    <source>
        <dbReference type="ARBA" id="ARBA00022989"/>
    </source>
</evidence>
<dbReference type="NCBIfam" id="TIGR00254">
    <property type="entry name" value="GGDEF"/>
    <property type="match status" value="1"/>
</dbReference>
<keyword evidence="12" id="KW-1185">Reference proteome</keyword>
<evidence type="ECO:0000259" key="8">
    <source>
        <dbReference type="PROSITE" id="PS50113"/>
    </source>
</evidence>
<dbReference type="EMBL" id="SMBU01000017">
    <property type="protein sequence ID" value="TCU94358.1"/>
    <property type="molecule type" value="Genomic_DNA"/>
</dbReference>
<dbReference type="InterPro" id="IPR006189">
    <property type="entry name" value="CHASE_dom"/>
</dbReference>
<dbReference type="CDD" id="cd00130">
    <property type="entry name" value="PAS"/>
    <property type="match status" value="2"/>
</dbReference>
<feature type="transmembrane region" description="Helical" evidence="6">
    <location>
        <begin position="45"/>
        <end position="70"/>
    </location>
</feature>
<dbReference type="InterPro" id="IPR043128">
    <property type="entry name" value="Rev_trsase/Diguanyl_cyclase"/>
</dbReference>
<feature type="transmembrane region" description="Helical" evidence="6">
    <location>
        <begin position="194"/>
        <end position="212"/>
    </location>
</feature>
<dbReference type="InterPro" id="IPR029787">
    <property type="entry name" value="Nucleotide_cyclase"/>
</dbReference>
<dbReference type="GO" id="GO:0007165">
    <property type="term" value="P:signal transduction"/>
    <property type="evidence" value="ECO:0007669"/>
    <property type="project" value="UniProtKB-ARBA"/>
</dbReference>
<dbReference type="GO" id="GO:0005886">
    <property type="term" value="C:plasma membrane"/>
    <property type="evidence" value="ECO:0007669"/>
    <property type="project" value="UniProtKB-SubCell"/>
</dbReference>
<dbReference type="Pfam" id="PF00990">
    <property type="entry name" value="GGDEF"/>
    <property type="match status" value="1"/>
</dbReference>
<dbReference type="Pfam" id="PF05231">
    <property type="entry name" value="MASE1"/>
    <property type="match status" value="1"/>
</dbReference>
<dbReference type="NCBIfam" id="TIGR00229">
    <property type="entry name" value="sensory_box"/>
    <property type="match status" value="2"/>
</dbReference>
<keyword evidence="5 6" id="KW-0472">Membrane</keyword>
<dbReference type="InterPro" id="IPR013656">
    <property type="entry name" value="PAS_4"/>
</dbReference>
<dbReference type="Pfam" id="PF13426">
    <property type="entry name" value="PAS_9"/>
    <property type="match status" value="1"/>
</dbReference>
<evidence type="ECO:0000313" key="12">
    <source>
        <dbReference type="Proteomes" id="UP000295110"/>
    </source>
</evidence>
<dbReference type="CDD" id="cd01949">
    <property type="entry name" value="GGDEF"/>
    <property type="match status" value="1"/>
</dbReference>
<dbReference type="Pfam" id="PF03924">
    <property type="entry name" value="CHASE"/>
    <property type="match status" value="1"/>
</dbReference>
<feature type="domain" description="PAC" evidence="8">
    <location>
        <begin position="595"/>
        <end position="645"/>
    </location>
</feature>
<dbReference type="PROSITE" id="PS50112">
    <property type="entry name" value="PAS"/>
    <property type="match status" value="2"/>
</dbReference>
<feature type="transmembrane region" description="Helical" evidence="6">
    <location>
        <begin position="12"/>
        <end position="33"/>
    </location>
</feature>
<evidence type="ECO:0000256" key="3">
    <source>
        <dbReference type="ARBA" id="ARBA00022692"/>
    </source>
</evidence>
<dbReference type="Pfam" id="PF08448">
    <property type="entry name" value="PAS_4"/>
    <property type="match status" value="1"/>
</dbReference>
<dbReference type="FunFam" id="3.30.70.270:FF:000001">
    <property type="entry name" value="Diguanylate cyclase domain protein"/>
    <property type="match status" value="1"/>
</dbReference>
<dbReference type="InterPro" id="IPR000700">
    <property type="entry name" value="PAS-assoc_C"/>
</dbReference>
<reference evidence="11 12" key="1">
    <citation type="submission" date="2019-03" db="EMBL/GenBank/DDBJ databases">
        <title>Genomic Encyclopedia of Type Strains, Phase IV (KMG-IV): sequencing the most valuable type-strain genomes for metagenomic binning, comparative biology and taxonomic classification.</title>
        <authorList>
            <person name="Goeker M."/>
        </authorList>
    </citation>
    <scope>NUCLEOTIDE SEQUENCE [LARGE SCALE GENOMIC DNA]</scope>
    <source>
        <strain evidence="11 12">DSM 654</strain>
    </source>
</reference>
<keyword evidence="3 6" id="KW-0812">Transmembrane</keyword>
<sequence length="947" mass="103619">MNEPLPRSWSVGHAVLLALVYAISGRVALLLALPPSYASAIFPPAGIALAFVLAYGLRVLPGVFFGSLLLNAWLDLSRGQPIGLDIAAPLSIAMGSTAQVVVGRLGLRRFLDSDSRFDTASSVLLFLLGAPIVCLTSASLSLAALLFVGAESVQALGPDWLTWWIGDTLGVVLCLPLTLLFIGHPRPLWRRRRLAVGLPVLISIGLCVAVYLKTVGWEQEQSLKEFQLATERTADELQTHLAGQEFVVEELAAFMSHAARGEVTRDEFRRFASTTLAKTPEVAAVEWVPCVNDAARAAFEAREARDMPGFQIKDRTAAGTLVRSARRDRYFPVAYVEPLAGNQAAVGFDLASNAVRREAVVLALKSGQAVASSPIELVQEQHKQKGLILVRAVQADSECPDLVLSVLRLGDFVSKSLPSEAAALDLHVDDLAEHMTVFGQADAPISANSRSRELHFGGRTYQLAATPTGRYLAEHKSWQSLMLLAGCLFGTGLLGALLLLSTGYTERTETVIRDRTEQLERESRKTAMFLRNSSDGTHIIDVHGRLVEVSDSFCQMLGYSRDELIGKRISDWDADLQPERVEFVVQARLENRLPTTFETRHRRKDGTSFDVEVSVGPIDWDGERYLFASSRNITKRKLTEQALRQSEHRLQSVTDRIPMRVSFIDNEERYRFVNPAYEATFGMPRAELLGKTVREVLGDGAYGQVAHYITRALAGETLSFDSEITTQEGYRCYRATYVPQTSDDGTVSGFVAIVLDTTRQKLEERRLIELSQLDSLTGLLNRSGLLQRGKMVFERSRETKGMMALMMLDVDGFKQVNDTLGHQVGDMLLRGFAGRLIKSLRANDIIARPGGDEFAVIVEGLAAETDASAIPRNLVEAMRAPFILESGTVSITTSIGVAVYAGQPDVDSAQLIKLADSLLYAAKRAGRNDFRIAAVESAPAHVGAGSS</sequence>
<feature type="transmembrane region" description="Helical" evidence="6">
    <location>
        <begin position="160"/>
        <end position="182"/>
    </location>
</feature>
<comment type="caution">
    <text evidence="11">The sequence shown here is derived from an EMBL/GenBank/DDBJ whole genome shotgun (WGS) entry which is preliminary data.</text>
</comment>
<dbReference type="PANTHER" id="PTHR44757:SF2">
    <property type="entry name" value="BIOFILM ARCHITECTURE MAINTENANCE PROTEIN MBAA"/>
    <property type="match status" value="1"/>
</dbReference>
<feature type="domain" description="PAS" evidence="7">
    <location>
        <begin position="522"/>
        <end position="596"/>
    </location>
</feature>
<evidence type="ECO:0000259" key="7">
    <source>
        <dbReference type="PROSITE" id="PS50112"/>
    </source>
</evidence>
<evidence type="ECO:0000259" key="10">
    <source>
        <dbReference type="PROSITE" id="PS50887"/>
    </source>
</evidence>
<dbReference type="PROSITE" id="PS50839">
    <property type="entry name" value="CHASE"/>
    <property type="match status" value="1"/>
</dbReference>
<name>A0A4R3UUZ4_ROSSA</name>
<dbReference type="InterPro" id="IPR000160">
    <property type="entry name" value="GGDEF_dom"/>
</dbReference>
<feature type="domain" description="GGDEF" evidence="10">
    <location>
        <begin position="801"/>
        <end position="935"/>
    </location>
</feature>
<evidence type="ECO:0000259" key="9">
    <source>
        <dbReference type="PROSITE" id="PS50839"/>
    </source>
</evidence>
<dbReference type="SUPFAM" id="SSF55073">
    <property type="entry name" value="Nucleotide cyclase"/>
    <property type="match status" value="1"/>
</dbReference>
<keyword evidence="4 6" id="KW-1133">Transmembrane helix</keyword>
<dbReference type="SUPFAM" id="SSF55785">
    <property type="entry name" value="PYP-like sensor domain (PAS domain)"/>
    <property type="match status" value="2"/>
</dbReference>
<feature type="transmembrane region" description="Helical" evidence="6">
    <location>
        <begin position="82"/>
        <end position="102"/>
    </location>
</feature>
<dbReference type="GO" id="GO:0003824">
    <property type="term" value="F:catalytic activity"/>
    <property type="evidence" value="ECO:0007669"/>
    <property type="project" value="UniProtKB-ARBA"/>
</dbReference>
<proteinExistence type="predicted"/>
<dbReference type="InterPro" id="IPR052155">
    <property type="entry name" value="Biofilm_reg_signaling"/>
</dbReference>
<keyword evidence="2" id="KW-1003">Cell membrane</keyword>
<dbReference type="AlphaFoldDB" id="A0A4R3UUZ4"/>
<dbReference type="PANTHER" id="PTHR44757">
    <property type="entry name" value="DIGUANYLATE CYCLASE DGCP"/>
    <property type="match status" value="1"/>
</dbReference>
<dbReference type="InterPro" id="IPR001610">
    <property type="entry name" value="PAC"/>
</dbReference>
<dbReference type="PROSITE" id="PS50887">
    <property type="entry name" value="GGDEF"/>
    <property type="match status" value="1"/>
</dbReference>
<feature type="domain" description="PAS" evidence="7">
    <location>
        <begin position="646"/>
        <end position="716"/>
    </location>
</feature>
<gene>
    <name evidence="11" type="ORF">EV671_10171</name>
</gene>
<dbReference type="Gene3D" id="3.30.450.20">
    <property type="entry name" value="PAS domain"/>
    <property type="match status" value="2"/>
</dbReference>
<dbReference type="Gene3D" id="3.30.450.350">
    <property type="entry name" value="CHASE domain"/>
    <property type="match status" value="1"/>
</dbReference>
<evidence type="ECO:0000313" key="11">
    <source>
        <dbReference type="EMBL" id="TCU94358.1"/>
    </source>
</evidence>
<feature type="transmembrane region" description="Helical" evidence="6">
    <location>
        <begin position="123"/>
        <end position="148"/>
    </location>
</feature>
<dbReference type="InterPro" id="IPR000014">
    <property type="entry name" value="PAS"/>
</dbReference>
<evidence type="ECO:0000256" key="5">
    <source>
        <dbReference type="ARBA" id="ARBA00023136"/>
    </source>
</evidence>
<dbReference type="Gene3D" id="3.30.70.270">
    <property type="match status" value="1"/>
</dbReference>